<sequence length="137" mass="14532">MGAIDAEESIAIQHDVDVVTARQRGREIAARIGFSGSDLTLIATAVSEIARNIVVYAQVGELLFSAVEEAGRQGIVIVARDQGPGIADVSLAMQDGYSTGKSLGLGLPGARRMMDDFEIDSTPGVGTIVTMRKWVRQ</sequence>
<dbReference type="Proteomes" id="UP000295611">
    <property type="component" value="Unassembled WGS sequence"/>
</dbReference>
<dbReference type="SUPFAM" id="SSF55874">
    <property type="entry name" value="ATPase domain of HSP90 chaperone/DNA topoisomerase II/histidine kinase"/>
    <property type="match status" value="1"/>
</dbReference>
<evidence type="ECO:0000313" key="3">
    <source>
        <dbReference type="EMBL" id="TDR73887.1"/>
    </source>
</evidence>
<keyword evidence="1" id="KW-0723">Serine/threonine-protein kinase</keyword>
<dbReference type="RefSeq" id="WP_243729410.1">
    <property type="nucleotide sequence ID" value="NZ_SNZP01000012.1"/>
</dbReference>
<dbReference type="InterPro" id="IPR036890">
    <property type="entry name" value="HATPase_C_sf"/>
</dbReference>
<evidence type="ECO:0000256" key="1">
    <source>
        <dbReference type="ARBA" id="ARBA00022527"/>
    </source>
</evidence>
<organism evidence="3 4">
    <name type="scientific">Paludibacterium purpuratum</name>
    <dbReference type="NCBI Taxonomy" id="1144873"/>
    <lineage>
        <taxon>Bacteria</taxon>
        <taxon>Pseudomonadati</taxon>
        <taxon>Pseudomonadota</taxon>
        <taxon>Betaproteobacteria</taxon>
        <taxon>Neisseriales</taxon>
        <taxon>Chromobacteriaceae</taxon>
        <taxon>Paludibacterium</taxon>
    </lineage>
</organism>
<keyword evidence="3" id="KW-0418">Kinase</keyword>
<gene>
    <name evidence="3" type="ORF">DFP86_11291</name>
</gene>
<dbReference type="InterPro" id="IPR003594">
    <property type="entry name" value="HATPase_dom"/>
</dbReference>
<feature type="domain" description="Histidine kinase/HSP90-like ATPase" evidence="2">
    <location>
        <begin position="17"/>
        <end position="133"/>
    </location>
</feature>
<keyword evidence="3" id="KW-0808">Transferase</keyword>
<dbReference type="InterPro" id="IPR050267">
    <property type="entry name" value="Anti-sigma-factor_SerPK"/>
</dbReference>
<proteinExistence type="predicted"/>
<evidence type="ECO:0000313" key="4">
    <source>
        <dbReference type="Proteomes" id="UP000295611"/>
    </source>
</evidence>
<dbReference type="GO" id="GO:0004674">
    <property type="term" value="F:protein serine/threonine kinase activity"/>
    <property type="evidence" value="ECO:0007669"/>
    <property type="project" value="UniProtKB-KW"/>
</dbReference>
<dbReference type="Pfam" id="PF13581">
    <property type="entry name" value="HATPase_c_2"/>
    <property type="match status" value="1"/>
</dbReference>
<accession>A0A4R7B1S0</accession>
<dbReference type="PANTHER" id="PTHR35526:SF3">
    <property type="entry name" value="ANTI-SIGMA-F FACTOR RSBW"/>
    <property type="match status" value="1"/>
</dbReference>
<comment type="caution">
    <text evidence="3">The sequence shown here is derived from an EMBL/GenBank/DDBJ whole genome shotgun (WGS) entry which is preliminary data.</text>
</comment>
<dbReference type="EMBL" id="SNZP01000012">
    <property type="protein sequence ID" value="TDR73887.1"/>
    <property type="molecule type" value="Genomic_DNA"/>
</dbReference>
<reference evidence="3 4" key="1">
    <citation type="submission" date="2019-03" db="EMBL/GenBank/DDBJ databases">
        <title>Genomic Encyclopedia of Type Strains, Phase III (KMG-III): the genomes of soil and plant-associated and newly described type strains.</title>
        <authorList>
            <person name="Whitman W."/>
        </authorList>
    </citation>
    <scope>NUCLEOTIDE SEQUENCE [LARGE SCALE GENOMIC DNA]</scope>
    <source>
        <strain evidence="3 4">CECT 8976</strain>
    </source>
</reference>
<dbReference type="CDD" id="cd16934">
    <property type="entry name" value="HATPase_RsbT-like"/>
    <property type="match status" value="1"/>
</dbReference>
<dbReference type="AlphaFoldDB" id="A0A4R7B1S0"/>
<evidence type="ECO:0000259" key="2">
    <source>
        <dbReference type="Pfam" id="PF13581"/>
    </source>
</evidence>
<dbReference type="Gene3D" id="3.30.565.10">
    <property type="entry name" value="Histidine kinase-like ATPase, C-terminal domain"/>
    <property type="match status" value="1"/>
</dbReference>
<protein>
    <submittedName>
        <fullName evidence="3">Serine/threonine-protein kinase RsbT</fullName>
    </submittedName>
</protein>
<dbReference type="PANTHER" id="PTHR35526">
    <property type="entry name" value="ANTI-SIGMA-F FACTOR RSBW-RELATED"/>
    <property type="match status" value="1"/>
</dbReference>
<keyword evidence="4" id="KW-1185">Reference proteome</keyword>
<name>A0A4R7B1S0_9NEIS</name>